<evidence type="ECO:0000256" key="1">
    <source>
        <dbReference type="ARBA" id="ARBA00004377"/>
    </source>
</evidence>
<dbReference type="STRING" id="1646377.BS640_21310"/>
<dbReference type="InterPro" id="IPR010054">
    <property type="entry name" value="Type2_sec_GspG"/>
</dbReference>
<evidence type="ECO:0000256" key="9">
    <source>
        <dbReference type="ARBA" id="ARBA00022989"/>
    </source>
</evidence>
<dbReference type="InterPro" id="IPR045584">
    <property type="entry name" value="Pilin-like"/>
</dbReference>
<dbReference type="InterPro" id="IPR000983">
    <property type="entry name" value="Bac_GSPG_pilin"/>
</dbReference>
<dbReference type="GO" id="GO:0015628">
    <property type="term" value="P:protein secretion by the type II secretion system"/>
    <property type="evidence" value="ECO:0007669"/>
    <property type="project" value="InterPro"/>
</dbReference>
<organism evidence="14 15">
    <name type="scientific">Rouxiella badensis</name>
    <dbReference type="NCBI Taxonomy" id="1646377"/>
    <lineage>
        <taxon>Bacteria</taxon>
        <taxon>Pseudomonadati</taxon>
        <taxon>Pseudomonadota</taxon>
        <taxon>Gammaproteobacteria</taxon>
        <taxon>Enterobacterales</taxon>
        <taxon>Yersiniaceae</taxon>
        <taxon>Rouxiella</taxon>
    </lineage>
</organism>
<dbReference type="PANTHER" id="PTHR30093">
    <property type="entry name" value="GENERAL SECRETION PATHWAY PROTEIN G"/>
    <property type="match status" value="1"/>
</dbReference>
<dbReference type="InterPro" id="IPR013545">
    <property type="entry name" value="T2SS_protein-GspG_C"/>
</dbReference>
<evidence type="ECO:0000256" key="6">
    <source>
        <dbReference type="ARBA" id="ARBA00022481"/>
    </source>
</evidence>
<dbReference type="GeneID" id="93568148"/>
<comment type="similarity">
    <text evidence="2">Belongs to the GSP G family.</text>
</comment>
<comment type="subcellular location">
    <subcellularLocation>
        <location evidence="1">Cell inner membrane</location>
        <topology evidence="1">Single-pass membrane protein</topology>
    </subcellularLocation>
</comment>
<keyword evidence="5" id="KW-1003">Cell membrane</keyword>
<dbReference type="GO" id="GO:0015627">
    <property type="term" value="C:type II protein secretion system complex"/>
    <property type="evidence" value="ECO:0007669"/>
    <property type="project" value="InterPro"/>
</dbReference>
<dbReference type="PANTHER" id="PTHR30093:SF45">
    <property type="entry name" value="TYPE II SECRETION SYSTEM CORE PROTEIN G"/>
    <property type="match status" value="1"/>
</dbReference>
<sequence>MKLTNLRHKTQQGFTLLELLVVLMIIALLAGFVGPKLFSQVDQAKQKTARSQMKSLSESLGQYRLDVGQYPTAGQGLTALTHKPSGVNNWRGPYLSQEVPKDPWGNPYQWNNPTRNKNVIYEVDILSTGINGKPISYGF</sequence>
<evidence type="ECO:0000256" key="11">
    <source>
        <dbReference type="ARBA" id="ARBA00045631"/>
    </source>
</evidence>
<comment type="function">
    <text evidence="11">Core component of the type II secretion system required for the energy-dependent secretion of extracellular factors such as proteases and toxins from the periplasm. Pseudopilin (pilin-like) protein that polymerizes to form the pseudopilus. Further polymerization triggers pseudopilus growth.</text>
</comment>
<keyword evidence="15" id="KW-1185">Reference proteome</keyword>
<dbReference type="EMBL" id="MRWE01000053">
    <property type="protein sequence ID" value="ORJ23449.1"/>
    <property type="molecule type" value="Genomic_DNA"/>
</dbReference>
<dbReference type="PROSITE" id="PS00409">
    <property type="entry name" value="PROKAR_NTER_METHYL"/>
    <property type="match status" value="1"/>
</dbReference>
<evidence type="ECO:0000256" key="10">
    <source>
        <dbReference type="ARBA" id="ARBA00023136"/>
    </source>
</evidence>
<dbReference type="SUPFAM" id="SSF54523">
    <property type="entry name" value="Pili subunits"/>
    <property type="match status" value="1"/>
</dbReference>
<evidence type="ECO:0000259" key="13">
    <source>
        <dbReference type="Pfam" id="PF08334"/>
    </source>
</evidence>
<dbReference type="Proteomes" id="UP000192536">
    <property type="component" value="Unassembled WGS sequence"/>
</dbReference>
<comment type="caution">
    <text evidence="14">The sequence shown here is derived from an EMBL/GenBank/DDBJ whole genome shotgun (WGS) entry which is preliminary data.</text>
</comment>
<keyword evidence="10 12" id="KW-0472">Membrane</keyword>
<keyword evidence="8 12" id="KW-0812">Transmembrane</keyword>
<evidence type="ECO:0000256" key="2">
    <source>
        <dbReference type="ARBA" id="ARBA00009984"/>
    </source>
</evidence>
<evidence type="ECO:0000313" key="15">
    <source>
        <dbReference type="Proteomes" id="UP000192536"/>
    </source>
</evidence>
<feature type="transmembrane region" description="Helical" evidence="12">
    <location>
        <begin position="12"/>
        <end position="33"/>
    </location>
</feature>
<dbReference type="GO" id="GO:0005886">
    <property type="term" value="C:plasma membrane"/>
    <property type="evidence" value="ECO:0007669"/>
    <property type="project" value="UniProtKB-SubCell"/>
</dbReference>
<accession>A0A1X0W9L8</accession>
<dbReference type="AlphaFoldDB" id="A0A1X0W9L8"/>
<feature type="domain" description="Type II secretion system protein GspG C-terminal" evidence="13">
    <location>
        <begin position="36"/>
        <end position="134"/>
    </location>
</feature>
<reference evidence="14 15" key="1">
    <citation type="journal article" date="2017" name="Int. J. Syst. Evol. Microbiol.">
        <title>Rouxiella badensis sp. nov. and Rouxiella silvae sp. nov. isolated from peat bog soil in Germany and emendation of the genus description.</title>
        <authorList>
            <person name="Le Fleche-Mateos A."/>
            <person name="Kugler J.H."/>
            <person name="Hansen S.H."/>
            <person name="Syldatk C."/>
            <person name="Hausmann R."/>
            <person name="Lomprez F."/>
            <person name="Vandenbogaert M."/>
            <person name="Manuguerra J.C."/>
            <person name="Grimont P.A."/>
        </authorList>
    </citation>
    <scope>NUCLEOTIDE SEQUENCE [LARGE SCALE GENOMIC DNA]</scope>
    <source>
        <strain evidence="14 15">DSM 100043</strain>
    </source>
</reference>
<dbReference type="NCBIfam" id="TIGR01710">
    <property type="entry name" value="typeII_sec_gspG"/>
    <property type="match status" value="1"/>
</dbReference>
<comment type="subunit">
    <text evidence="3">Type II secretion system is composed of four main components: the outer membrane complex, the inner membrane complex, the cytoplasmic secretion ATPase and the periplasm-spanning pseudopilus. Forms homomultimers.</text>
</comment>
<dbReference type="Pfam" id="PF07963">
    <property type="entry name" value="N_methyl"/>
    <property type="match status" value="1"/>
</dbReference>
<dbReference type="InterPro" id="IPR012902">
    <property type="entry name" value="N_methyl_site"/>
</dbReference>
<protein>
    <recommendedName>
        <fullName evidence="4">Type II secretion system core protein G</fullName>
    </recommendedName>
</protein>
<evidence type="ECO:0000256" key="12">
    <source>
        <dbReference type="SAM" id="Phobius"/>
    </source>
</evidence>
<keyword evidence="9 12" id="KW-1133">Transmembrane helix</keyword>
<dbReference type="Pfam" id="PF08334">
    <property type="entry name" value="T2SSG"/>
    <property type="match status" value="1"/>
</dbReference>
<evidence type="ECO:0000256" key="5">
    <source>
        <dbReference type="ARBA" id="ARBA00022475"/>
    </source>
</evidence>
<dbReference type="NCBIfam" id="TIGR02532">
    <property type="entry name" value="IV_pilin_GFxxxE"/>
    <property type="match status" value="1"/>
</dbReference>
<evidence type="ECO:0000256" key="7">
    <source>
        <dbReference type="ARBA" id="ARBA00022519"/>
    </source>
</evidence>
<evidence type="ECO:0000256" key="4">
    <source>
        <dbReference type="ARBA" id="ARBA00020042"/>
    </source>
</evidence>
<keyword evidence="7" id="KW-0997">Cell inner membrane</keyword>
<proteinExistence type="inferred from homology"/>
<keyword evidence="6" id="KW-0488">Methylation</keyword>
<evidence type="ECO:0000256" key="3">
    <source>
        <dbReference type="ARBA" id="ARBA00011180"/>
    </source>
</evidence>
<gene>
    <name evidence="14" type="ORF">BS640_21310</name>
</gene>
<dbReference type="RefSeq" id="WP_026110696.1">
    <property type="nucleotide sequence ID" value="NZ_CAUQAZ010000025.1"/>
</dbReference>
<dbReference type="Gene3D" id="3.30.700.10">
    <property type="entry name" value="Glycoprotein, Type 4 Pilin"/>
    <property type="match status" value="1"/>
</dbReference>
<dbReference type="PRINTS" id="PR00813">
    <property type="entry name" value="BCTERIALGSPG"/>
</dbReference>
<name>A0A1X0W9L8_9GAMM</name>
<evidence type="ECO:0000313" key="14">
    <source>
        <dbReference type="EMBL" id="ORJ23449.1"/>
    </source>
</evidence>
<evidence type="ECO:0000256" key="8">
    <source>
        <dbReference type="ARBA" id="ARBA00022692"/>
    </source>
</evidence>